<evidence type="ECO:0000313" key="11">
    <source>
        <dbReference type="Proteomes" id="UP000829354"/>
    </source>
</evidence>
<feature type="transmembrane region" description="Helical" evidence="6">
    <location>
        <begin position="308"/>
        <end position="330"/>
    </location>
</feature>
<keyword evidence="3 6" id="KW-1133">Transmembrane helix</keyword>
<gene>
    <name evidence="8" type="ORF">L3Y34_008074</name>
    <name evidence="9" type="ORF">L5515_007920</name>
</gene>
<accession>A0AAE9A3Q8</accession>
<dbReference type="PRINTS" id="PR00237">
    <property type="entry name" value="GPCRRHODOPSN"/>
</dbReference>
<dbReference type="Gene3D" id="1.20.1070.10">
    <property type="entry name" value="Rhodopsin 7-helix transmembrane proteins"/>
    <property type="match status" value="1"/>
</dbReference>
<dbReference type="Proteomes" id="UP000829354">
    <property type="component" value="Chromosome V"/>
</dbReference>
<proteinExistence type="predicted"/>
<feature type="transmembrane region" description="Helical" evidence="6">
    <location>
        <begin position="63"/>
        <end position="90"/>
    </location>
</feature>
<sequence length="527" mass="60391">MTSTVIYDAAELPDCEPSVFNDIQATIRLFGGMPIAIFGFITNVINVIVFCDPEMRCSLVNHFLLVLSISDLVLLVCNFFMLIFPVIASMSNNYLLHDYYPVFLWFAYPVGLSTQTCGVYLTVLVSVHRYLGVCHPFRAKRWVSGKPVKWAIIGSIVFSIVINLHTWLELDIRTCYSSSFNSPLRSIFLTPLRMNSKYTLITKCIMYTLIMFIIPFITLIIVNCRIVVALKESTRMRNGTSMKKSTQSSSTFTWKSLDKRIMNNFRMLKGAKYSELFGRFGRLNFNPLKTPSLLKTNGNSLRDRSVTLMLLAIVAIFLCCNCLAFCNNIYDNVHVVKKHAQESDAFNQTSFLPEIEEQSQDYDEDWSIFDEWTFDFSVEISNLLISLNSSSSMFVYLIFSSKYRSIIKHWLGLEKRKRTNGVALTTVMAAQKALELSILPDEVEARRHRKEKNRFVKNSKQLTKSTQLFLTTSETDLRKAKSVRKETEDDEIQEIQSDEPSAASNLSRDDQNRSSSKRKLLRFATLA</sequence>
<dbReference type="Pfam" id="PF00001">
    <property type="entry name" value="7tm_1"/>
    <property type="match status" value="1"/>
</dbReference>
<dbReference type="GO" id="GO:0016020">
    <property type="term" value="C:membrane"/>
    <property type="evidence" value="ECO:0007669"/>
    <property type="project" value="UniProtKB-SubCell"/>
</dbReference>
<dbReference type="CDD" id="cd14978">
    <property type="entry name" value="7tmA_FMRFamide_R-like"/>
    <property type="match status" value="1"/>
</dbReference>
<evidence type="ECO:0000256" key="6">
    <source>
        <dbReference type="SAM" id="Phobius"/>
    </source>
</evidence>
<evidence type="ECO:0000313" key="8">
    <source>
        <dbReference type="EMBL" id="ULT89352.1"/>
    </source>
</evidence>
<reference evidence="9 11" key="2">
    <citation type="submission" date="2022-04" db="EMBL/GenBank/DDBJ databases">
        <title>Chromosome-level reference genomes for two strains of Caenorhabditis briggsae: an improved platform for comparative genomics.</title>
        <authorList>
            <person name="Stevens L."/>
            <person name="Andersen E."/>
        </authorList>
    </citation>
    <scope>NUCLEOTIDE SEQUENCE [LARGE SCALE GENOMIC DNA]</scope>
    <source>
        <strain evidence="9">VX34</strain>
        <tissue evidence="9">Whole-organism</tissue>
    </source>
</reference>
<dbReference type="InterPro" id="IPR017452">
    <property type="entry name" value="GPCR_Rhodpsn_7TM"/>
</dbReference>
<feature type="domain" description="G-protein coupled receptors family 1 profile" evidence="7">
    <location>
        <begin position="42"/>
        <end position="396"/>
    </location>
</feature>
<feature type="transmembrane region" description="Helical" evidence="6">
    <location>
        <begin position="380"/>
        <end position="399"/>
    </location>
</feature>
<name>A0AAE9A3Q8_CAEBR</name>
<reference evidence="8 10" key="1">
    <citation type="submission" date="2022-02" db="EMBL/GenBank/DDBJ databases">
        <title>Chromosome-level reference genomes for two strains of Caenorhabditis briggsae: an improved platform for comparative genomics.</title>
        <authorList>
            <person name="Stevens L."/>
            <person name="Andersen E.C."/>
        </authorList>
    </citation>
    <scope>NUCLEOTIDE SEQUENCE [LARGE SCALE GENOMIC DNA]</scope>
    <source>
        <strain evidence="8">QX1410_ONT</strain>
        <tissue evidence="8">Whole-organism</tissue>
    </source>
</reference>
<evidence type="ECO:0000256" key="3">
    <source>
        <dbReference type="ARBA" id="ARBA00022989"/>
    </source>
</evidence>
<feature type="region of interest" description="Disordered" evidence="5">
    <location>
        <begin position="480"/>
        <end position="527"/>
    </location>
</feature>
<dbReference type="EMBL" id="CP092624">
    <property type="protein sequence ID" value="UMM35174.1"/>
    <property type="molecule type" value="Genomic_DNA"/>
</dbReference>
<feature type="transmembrane region" description="Helical" evidence="6">
    <location>
        <begin position="102"/>
        <end position="127"/>
    </location>
</feature>
<comment type="subcellular location">
    <subcellularLocation>
        <location evidence="1">Membrane</location>
    </subcellularLocation>
</comment>
<organism evidence="8 10">
    <name type="scientific">Caenorhabditis briggsae</name>
    <dbReference type="NCBI Taxonomy" id="6238"/>
    <lineage>
        <taxon>Eukaryota</taxon>
        <taxon>Metazoa</taxon>
        <taxon>Ecdysozoa</taxon>
        <taxon>Nematoda</taxon>
        <taxon>Chromadorea</taxon>
        <taxon>Rhabditida</taxon>
        <taxon>Rhabditina</taxon>
        <taxon>Rhabditomorpha</taxon>
        <taxon>Rhabditoidea</taxon>
        <taxon>Rhabditidae</taxon>
        <taxon>Peloderinae</taxon>
        <taxon>Caenorhabditis</taxon>
    </lineage>
</organism>
<dbReference type="GO" id="GO:0004930">
    <property type="term" value="F:G protein-coupled receptor activity"/>
    <property type="evidence" value="ECO:0007669"/>
    <property type="project" value="InterPro"/>
</dbReference>
<dbReference type="SUPFAM" id="SSF81321">
    <property type="entry name" value="Family A G protein-coupled receptor-like"/>
    <property type="match status" value="1"/>
</dbReference>
<evidence type="ECO:0000256" key="2">
    <source>
        <dbReference type="ARBA" id="ARBA00022692"/>
    </source>
</evidence>
<dbReference type="InterPro" id="IPR000276">
    <property type="entry name" value="GPCR_Rhodpsn"/>
</dbReference>
<evidence type="ECO:0000313" key="10">
    <source>
        <dbReference type="Proteomes" id="UP000827892"/>
    </source>
</evidence>
<keyword evidence="11" id="KW-1185">Reference proteome</keyword>
<evidence type="ECO:0000256" key="4">
    <source>
        <dbReference type="ARBA" id="ARBA00023136"/>
    </source>
</evidence>
<evidence type="ECO:0000256" key="1">
    <source>
        <dbReference type="ARBA" id="ARBA00004370"/>
    </source>
</evidence>
<keyword evidence="4 6" id="KW-0472">Membrane</keyword>
<keyword evidence="2 6" id="KW-0812">Transmembrane</keyword>
<protein>
    <recommendedName>
        <fullName evidence="7">G-protein coupled receptors family 1 profile domain-containing protein</fullName>
    </recommendedName>
</protein>
<dbReference type="PANTHER" id="PTHR46641">
    <property type="entry name" value="FMRFAMIDE RECEPTOR-RELATED"/>
    <property type="match status" value="1"/>
</dbReference>
<dbReference type="PROSITE" id="PS50262">
    <property type="entry name" value="G_PROTEIN_RECEP_F1_2"/>
    <property type="match status" value="1"/>
</dbReference>
<dbReference type="Proteomes" id="UP000827892">
    <property type="component" value="Chromosome V"/>
</dbReference>
<evidence type="ECO:0000259" key="7">
    <source>
        <dbReference type="PROSITE" id="PS50262"/>
    </source>
</evidence>
<evidence type="ECO:0000313" key="9">
    <source>
        <dbReference type="EMBL" id="UMM35174.1"/>
    </source>
</evidence>
<dbReference type="PANTHER" id="PTHR46641:SF7">
    <property type="entry name" value="G-PROTEIN COUPLED RECEPTORS FAMILY 1 PROFILE DOMAIN-CONTAINING PROTEIN"/>
    <property type="match status" value="1"/>
</dbReference>
<feature type="transmembrane region" description="Helical" evidence="6">
    <location>
        <begin position="205"/>
        <end position="228"/>
    </location>
</feature>
<evidence type="ECO:0000256" key="5">
    <source>
        <dbReference type="SAM" id="MobiDB-lite"/>
    </source>
</evidence>
<feature type="transmembrane region" description="Helical" evidence="6">
    <location>
        <begin position="148"/>
        <end position="168"/>
    </location>
</feature>
<feature type="compositionally biased region" description="Acidic residues" evidence="5">
    <location>
        <begin position="488"/>
        <end position="497"/>
    </location>
</feature>
<dbReference type="InterPro" id="IPR052954">
    <property type="entry name" value="GPCR-Ligand_Int"/>
</dbReference>
<dbReference type="EMBL" id="CP090895">
    <property type="protein sequence ID" value="ULT89352.1"/>
    <property type="molecule type" value="Genomic_DNA"/>
</dbReference>
<feature type="transmembrane region" description="Helical" evidence="6">
    <location>
        <begin position="29"/>
        <end position="51"/>
    </location>
</feature>
<dbReference type="AlphaFoldDB" id="A0AAE9A3Q8"/>